<reference evidence="2 3" key="1">
    <citation type="submission" date="2024-08" db="EMBL/GenBank/DDBJ databases">
        <title>Genome mining of Saccharopolyspora cebuensis PGLac3 from Nigerian medicinal plant.</title>
        <authorList>
            <person name="Ezeobiora C.E."/>
            <person name="Igbokwe N.H."/>
            <person name="Amin D.H."/>
            <person name="Mendie U.E."/>
        </authorList>
    </citation>
    <scope>NUCLEOTIDE SEQUENCE [LARGE SCALE GENOMIC DNA]</scope>
    <source>
        <strain evidence="2 3">PGLac3</strain>
    </source>
</reference>
<proteinExistence type="predicted"/>
<dbReference type="EMBL" id="JBGEHV010000013">
    <property type="protein sequence ID" value="MEY8039630.1"/>
    <property type="molecule type" value="Genomic_DNA"/>
</dbReference>
<keyword evidence="1" id="KW-1133">Transmembrane helix</keyword>
<sequence length="47" mass="4849">MPRVDASWLTAVVALIAAVFVVLVGGEGVEVDTGHPATYPGRVTTQP</sequence>
<organism evidence="2 3">
    <name type="scientific">Saccharopolyspora cebuensis</name>
    <dbReference type="NCBI Taxonomy" id="418759"/>
    <lineage>
        <taxon>Bacteria</taxon>
        <taxon>Bacillati</taxon>
        <taxon>Actinomycetota</taxon>
        <taxon>Actinomycetes</taxon>
        <taxon>Pseudonocardiales</taxon>
        <taxon>Pseudonocardiaceae</taxon>
        <taxon>Saccharopolyspora</taxon>
    </lineage>
</organism>
<comment type="caution">
    <text evidence="2">The sequence shown here is derived from an EMBL/GenBank/DDBJ whole genome shotgun (WGS) entry which is preliminary data.</text>
</comment>
<gene>
    <name evidence="2" type="ORF">AB8O55_09505</name>
</gene>
<protein>
    <submittedName>
        <fullName evidence="2">Uncharacterized protein</fullName>
    </submittedName>
</protein>
<dbReference type="RefSeq" id="WP_345358482.1">
    <property type="nucleotide sequence ID" value="NZ_BAABII010000003.1"/>
</dbReference>
<evidence type="ECO:0000256" key="1">
    <source>
        <dbReference type="SAM" id="Phobius"/>
    </source>
</evidence>
<keyword evidence="1" id="KW-0472">Membrane</keyword>
<evidence type="ECO:0000313" key="3">
    <source>
        <dbReference type="Proteomes" id="UP001564626"/>
    </source>
</evidence>
<dbReference type="Proteomes" id="UP001564626">
    <property type="component" value="Unassembled WGS sequence"/>
</dbReference>
<name>A0ABV4CEX4_9PSEU</name>
<accession>A0ABV4CEX4</accession>
<feature type="transmembrane region" description="Helical" evidence="1">
    <location>
        <begin position="6"/>
        <end position="25"/>
    </location>
</feature>
<evidence type="ECO:0000313" key="2">
    <source>
        <dbReference type="EMBL" id="MEY8039630.1"/>
    </source>
</evidence>
<keyword evidence="3" id="KW-1185">Reference proteome</keyword>
<keyword evidence="1" id="KW-0812">Transmembrane</keyword>